<evidence type="ECO:0000256" key="1">
    <source>
        <dbReference type="SAM" id="SignalP"/>
    </source>
</evidence>
<protein>
    <recommendedName>
        <fullName evidence="4">PepSY-like beta-lactamase-inhibitor</fullName>
    </recommendedName>
</protein>
<comment type="caution">
    <text evidence="2">The sequence shown here is derived from an EMBL/GenBank/DDBJ whole genome shotgun (WGS) entry which is preliminary data.</text>
</comment>
<dbReference type="AlphaFoldDB" id="A0A327Q749"/>
<dbReference type="RefSeq" id="WP_111599654.1">
    <property type="nucleotide sequence ID" value="NZ_QLLL01000009.1"/>
</dbReference>
<evidence type="ECO:0008006" key="4">
    <source>
        <dbReference type="Google" id="ProtNLM"/>
    </source>
</evidence>
<reference evidence="2 3" key="1">
    <citation type="submission" date="2018-06" db="EMBL/GenBank/DDBJ databases">
        <title>Genomic Encyclopedia of Archaeal and Bacterial Type Strains, Phase II (KMG-II): from individual species to whole genera.</title>
        <authorList>
            <person name="Goeker M."/>
        </authorList>
    </citation>
    <scope>NUCLEOTIDE SEQUENCE [LARGE SCALE GENOMIC DNA]</scope>
    <source>
        <strain evidence="2 3">DSM 23857</strain>
    </source>
</reference>
<feature type="chain" id="PRO_5016441668" description="PepSY-like beta-lactamase-inhibitor" evidence="1">
    <location>
        <begin position="19"/>
        <end position="125"/>
    </location>
</feature>
<keyword evidence="3" id="KW-1185">Reference proteome</keyword>
<organism evidence="2 3">
    <name type="scientific">Chitinophaga skermanii</name>
    <dbReference type="NCBI Taxonomy" id="331697"/>
    <lineage>
        <taxon>Bacteria</taxon>
        <taxon>Pseudomonadati</taxon>
        <taxon>Bacteroidota</taxon>
        <taxon>Chitinophagia</taxon>
        <taxon>Chitinophagales</taxon>
        <taxon>Chitinophagaceae</taxon>
        <taxon>Chitinophaga</taxon>
    </lineage>
</organism>
<evidence type="ECO:0000313" key="2">
    <source>
        <dbReference type="EMBL" id="RAI99693.1"/>
    </source>
</evidence>
<dbReference type="Proteomes" id="UP000249547">
    <property type="component" value="Unassembled WGS sequence"/>
</dbReference>
<keyword evidence="1" id="KW-0732">Signal</keyword>
<proteinExistence type="predicted"/>
<dbReference type="EMBL" id="QLLL01000009">
    <property type="protein sequence ID" value="RAI99693.1"/>
    <property type="molecule type" value="Genomic_DNA"/>
</dbReference>
<name>A0A327Q749_9BACT</name>
<feature type="signal peptide" evidence="1">
    <location>
        <begin position="1"/>
        <end position="18"/>
    </location>
</feature>
<gene>
    <name evidence="2" type="ORF">LX64_04238</name>
</gene>
<sequence length="125" mass="13873">MKNIITFIAFICIATVAAANNKKINIAKVATTNTEKVAVKKVRQFFAENGTLLATSRFISDVELPQAAIETLILKCPNENIKAVQEINKQGSKYYIITLETESRVNVVRVDADGSYRAMESFQKS</sequence>
<evidence type="ECO:0000313" key="3">
    <source>
        <dbReference type="Proteomes" id="UP000249547"/>
    </source>
</evidence>
<accession>A0A327Q749</accession>